<gene>
    <name evidence="2" type="ORF">ACFQDH_15105</name>
</gene>
<organism evidence="2 3">
    <name type="scientific">Flexivirga alba</name>
    <dbReference type="NCBI Taxonomy" id="702742"/>
    <lineage>
        <taxon>Bacteria</taxon>
        <taxon>Bacillati</taxon>
        <taxon>Actinomycetota</taxon>
        <taxon>Actinomycetes</taxon>
        <taxon>Micrococcales</taxon>
        <taxon>Dermacoccaceae</taxon>
        <taxon>Flexivirga</taxon>
    </lineage>
</organism>
<keyword evidence="1" id="KW-1133">Transmembrane helix</keyword>
<proteinExistence type="predicted"/>
<evidence type="ECO:0000256" key="1">
    <source>
        <dbReference type="SAM" id="Phobius"/>
    </source>
</evidence>
<dbReference type="EMBL" id="JBHSWH010000001">
    <property type="protein sequence ID" value="MFC6706546.1"/>
    <property type="molecule type" value="Genomic_DNA"/>
</dbReference>
<protein>
    <submittedName>
        <fullName evidence="2">Uncharacterized protein</fullName>
    </submittedName>
</protein>
<feature type="transmembrane region" description="Helical" evidence="1">
    <location>
        <begin position="28"/>
        <end position="47"/>
    </location>
</feature>
<name>A0ABW2AI84_9MICO</name>
<evidence type="ECO:0000313" key="2">
    <source>
        <dbReference type="EMBL" id="MFC6706546.1"/>
    </source>
</evidence>
<evidence type="ECO:0000313" key="3">
    <source>
        <dbReference type="Proteomes" id="UP001596298"/>
    </source>
</evidence>
<accession>A0ABW2AI84</accession>
<dbReference type="Proteomes" id="UP001596298">
    <property type="component" value="Unassembled WGS sequence"/>
</dbReference>
<reference evidence="3" key="1">
    <citation type="journal article" date="2019" name="Int. J. Syst. Evol. Microbiol.">
        <title>The Global Catalogue of Microorganisms (GCM) 10K type strain sequencing project: providing services to taxonomists for standard genome sequencing and annotation.</title>
        <authorList>
            <consortium name="The Broad Institute Genomics Platform"/>
            <consortium name="The Broad Institute Genome Sequencing Center for Infectious Disease"/>
            <person name="Wu L."/>
            <person name="Ma J."/>
        </authorList>
    </citation>
    <scope>NUCLEOTIDE SEQUENCE [LARGE SCALE GENOMIC DNA]</scope>
    <source>
        <strain evidence="3">CCUG 58127</strain>
    </source>
</reference>
<comment type="caution">
    <text evidence="2">The sequence shown here is derived from an EMBL/GenBank/DDBJ whole genome shotgun (WGS) entry which is preliminary data.</text>
</comment>
<keyword evidence="1" id="KW-0472">Membrane</keyword>
<keyword evidence="1" id="KW-0812">Transmembrane</keyword>
<sequence length="107" mass="12057">MNRRATRIILVVLQLASAGILMRALTAVGLWWMAPAVAVVVAGMVTLELRPRRPWIVLDDNGQPATGRDADRYTQWRASLCVHQRAAWDEALRDVVARNRADRKDEP</sequence>
<dbReference type="RefSeq" id="WP_382403202.1">
    <property type="nucleotide sequence ID" value="NZ_JBHSWH010000001.1"/>
</dbReference>
<keyword evidence="3" id="KW-1185">Reference proteome</keyword>